<evidence type="ECO:0000259" key="2">
    <source>
        <dbReference type="Pfam" id="PF17733"/>
    </source>
</evidence>
<feature type="compositionally biased region" description="Polar residues" evidence="1">
    <location>
        <begin position="73"/>
        <end position="95"/>
    </location>
</feature>
<dbReference type="KEGG" id="lcf:108890499"/>
<dbReference type="GeneID" id="108890499"/>
<evidence type="ECO:0000313" key="5">
    <source>
        <dbReference type="RefSeq" id="XP_018542886.1"/>
    </source>
</evidence>
<organism evidence="4 5">
    <name type="scientific">Lates calcarifer</name>
    <name type="common">Barramundi</name>
    <name type="synonym">Holocentrus calcarifer</name>
    <dbReference type="NCBI Taxonomy" id="8187"/>
    <lineage>
        <taxon>Eukaryota</taxon>
        <taxon>Metazoa</taxon>
        <taxon>Chordata</taxon>
        <taxon>Craniata</taxon>
        <taxon>Vertebrata</taxon>
        <taxon>Euteleostomi</taxon>
        <taxon>Actinopterygii</taxon>
        <taxon>Neopterygii</taxon>
        <taxon>Teleostei</taxon>
        <taxon>Neoteleostei</taxon>
        <taxon>Acanthomorphata</taxon>
        <taxon>Carangaria</taxon>
        <taxon>Carangaria incertae sedis</taxon>
        <taxon>Centropomidae</taxon>
        <taxon>Lates</taxon>
    </lineage>
</organism>
<dbReference type="InterPro" id="IPR040554">
    <property type="entry name" value="KPWE_PEX14_dom"/>
</dbReference>
<evidence type="ECO:0000259" key="3">
    <source>
        <dbReference type="Pfam" id="PF25871"/>
    </source>
</evidence>
<feature type="compositionally biased region" description="Basic and acidic residues" evidence="1">
    <location>
        <begin position="114"/>
        <end position="124"/>
    </location>
</feature>
<name>A0AAJ7V9Z9_LATCA</name>
<dbReference type="AlphaFoldDB" id="A0AAJ7V9Z9"/>
<dbReference type="Pfam" id="PF25871">
    <property type="entry name" value="HTH_76"/>
    <property type="match status" value="1"/>
</dbReference>
<dbReference type="RefSeq" id="XP_018542886.1">
    <property type="nucleotide sequence ID" value="XM_018687370.2"/>
</dbReference>
<dbReference type="InterPro" id="IPR058841">
    <property type="entry name" value="HTH_76"/>
</dbReference>
<sequence length="150" mass="17062">MESVFLRFDSYDFEADQRFQDGLKVLDKSNSSSRDETKLQDMKLFFYNRFVEPIDRASYKQWRSASPGVTPMEQGTPSDSDSDISKNQAAESSAETEVKQLSFAEVMHLIQEGKEVPGAKKLDIKPSNQSPTPSQMERIRKPWELASSSK</sequence>
<gene>
    <name evidence="5" type="primary">LOC108890499</name>
</gene>
<dbReference type="Pfam" id="PF17733">
    <property type="entry name" value="KPWE_dom"/>
    <property type="match status" value="1"/>
</dbReference>
<reference evidence="5" key="1">
    <citation type="submission" date="2025-08" db="UniProtKB">
        <authorList>
            <consortium name="RefSeq"/>
        </authorList>
    </citation>
    <scope>IDENTIFICATION</scope>
    <source>
        <tissue evidence="5">Brain</tissue>
    </source>
</reference>
<feature type="domain" description="Peroxisomal membrane protein PEX14-like KPWE" evidence="2">
    <location>
        <begin position="100"/>
        <end position="144"/>
    </location>
</feature>
<dbReference type="Proteomes" id="UP000694890">
    <property type="component" value="Linkage group LG6"/>
</dbReference>
<feature type="region of interest" description="Disordered" evidence="1">
    <location>
        <begin position="114"/>
        <end position="150"/>
    </location>
</feature>
<evidence type="ECO:0000313" key="4">
    <source>
        <dbReference type="Proteomes" id="UP000694890"/>
    </source>
</evidence>
<protein>
    <submittedName>
        <fullName evidence="5">Uncharacterized protein LOC108890499</fullName>
    </submittedName>
</protein>
<evidence type="ECO:0000256" key="1">
    <source>
        <dbReference type="SAM" id="MobiDB-lite"/>
    </source>
</evidence>
<proteinExistence type="predicted"/>
<dbReference type="PANTHER" id="PTHR36855">
    <property type="entry name" value="CHROMOSOME 10, WHOLE GENOME SHOTGUN SEQUENCE"/>
    <property type="match status" value="1"/>
</dbReference>
<dbReference type="PANTHER" id="PTHR36855:SF1">
    <property type="entry name" value="PEROXISOME MEMBRANE ANCHOR PROTEIN PEX14P N-TERMINAL DOMAIN-CONTAINING PROTEIN"/>
    <property type="match status" value="1"/>
</dbReference>
<feature type="domain" description="PEX14-like helix-turn-helix" evidence="3">
    <location>
        <begin position="2"/>
        <end position="66"/>
    </location>
</feature>
<accession>A0AAJ7V9Z9</accession>
<feature type="region of interest" description="Disordered" evidence="1">
    <location>
        <begin position="61"/>
        <end position="97"/>
    </location>
</feature>
<feature type="compositionally biased region" description="Polar residues" evidence="1">
    <location>
        <begin position="126"/>
        <end position="135"/>
    </location>
</feature>